<feature type="non-terminal residue" evidence="6">
    <location>
        <position position="1"/>
    </location>
</feature>
<comment type="caution">
    <text evidence="6">The sequence shown here is derived from an EMBL/GenBank/DDBJ whole genome shotgun (WGS) entry which is preliminary data.</text>
</comment>
<evidence type="ECO:0000313" key="6">
    <source>
        <dbReference type="EMBL" id="GAH97429.1"/>
    </source>
</evidence>
<dbReference type="InterPro" id="IPR001482">
    <property type="entry name" value="T2SS/T4SS_dom"/>
</dbReference>
<dbReference type="EMBL" id="BARV01001542">
    <property type="protein sequence ID" value="GAH97429.1"/>
    <property type="molecule type" value="Genomic_DNA"/>
</dbReference>
<protein>
    <recommendedName>
        <fullName evidence="7">Type II secretion system protein GspE N-terminal domain-containing protein</fullName>
    </recommendedName>
</protein>
<evidence type="ECO:0000256" key="2">
    <source>
        <dbReference type="ARBA" id="ARBA00022840"/>
    </source>
</evidence>
<dbReference type="AlphaFoldDB" id="X1L4R3"/>
<dbReference type="Gene3D" id="3.30.450.90">
    <property type="match status" value="1"/>
</dbReference>
<dbReference type="SUPFAM" id="SSF52540">
    <property type="entry name" value="P-loop containing nucleoside triphosphate hydrolases"/>
    <property type="match status" value="1"/>
</dbReference>
<evidence type="ECO:0000256" key="1">
    <source>
        <dbReference type="ARBA" id="ARBA00022741"/>
    </source>
</evidence>
<dbReference type="InterPro" id="IPR007831">
    <property type="entry name" value="T2SS_GspE_N"/>
</dbReference>
<feature type="compositionally biased region" description="Basic and acidic residues" evidence="3">
    <location>
        <begin position="222"/>
        <end position="243"/>
    </location>
</feature>
<evidence type="ECO:0000259" key="5">
    <source>
        <dbReference type="Pfam" id="PF05157"/>
    </source>
</evidence>
<dbReference type="Pfam" id="PF05157">
    <property type="entry name" value="MshEN"/>
    <property type="match status" value="1"/>
</dbReference>
<evidence type="ECO:0008006" key="7">
    <source>
        <dbReference type="Google" id="ProtNLM"/>
    </source>
</evidence>
<dbReference type="InterPro" id="IPR027417">
    <property type="entry name" value="P-loop_NTPase"/>
</dbReference>
<dbReference type="GO" id="GO:0016887">
    <property type="term" value="F:ATP hydrolysis activity"/>
    <property type="evidence" value="ECO:0007669"/>
    <property type="project" value="TreeGrafter"/>
</dbReference>
<name>X1L4R3_9ZZZZ</name>
<dbReference type="Gene3D" id="3.30.300.160">
    <property type="entry name" value="Type II secretion system, protein E, N-terminal domain"/>
    <property type="match status" value="1"/>
</dbReference>
<gene>
    <name evidence="6" type="ORF">S06H3_04405</name>
</gene>
<organism evidence="6">
    <name type="scientific">marine sediment metagenome</name>
    <dbReference type="NCBI Taxonomy" id="412755"/>
    <lineage>
        <taxon>unclassified sequences</taxon>
        <taxon>metagenomes</taxon>
        <taxon>ecological metagenomes</taxon>
    </lineage>
</organism>
<dbReference type="InterPro" id="IPR037257">
    <property type="entry name" value="T2SS_E_N_sf"/>
</dbReference>
<evidence type="ECO:0000256" key="3">
    <source>
        <dbReference type="SAM" id="MobiDB-lite"/>
    </source>
</evidence>
<feature type="domain" description="Type II secretion system protein GspE N-terminal" evidence="5">
    <location>
        <begin position="256"/>
        <end position="322"/>
    </location>
</feature>
<feature type="region of interest" description="Disordered" evidence="3">
    <location>
        <begin position="209"/>
        <end position="247"/>
    </location>
</feature>
<accession>X1L4R3</accession>
<feature type="domain" description="Bacterial type II secretion system protein E" evidence="4">
    <location>
        <begin position="354"/>
        <end position="462"/>
    </location>
</feature>
<dbReference type="PANTHER" id="PTHR30258:SF1">
    <property type="entry name" value="PROTEIN TRANSPORT PROTEIN HOFB HOMOLOG"/>
    <property type="match status" value="1"/>
</dbReference>
<dbReference type="SUPFAM" id="SSF160246">
    <property type="entry name" value="EspE N-terminal domain-like"/>
    <property type="match status" value="1"/>
</dbReference>
<dbReference type="GO" id="GO:0005886">
    <property type="term" value="C:plasma membrane"/>
    <property type="evidence" value="ECO:0007669"/>
    <property type="project" value="TreeGrafter"/>
</dbReference>
<reference evidence="6" key="1">
    <citation type="journal article" date="2014" name="Front. Microbiol.">
        <title>High frequency of phylogenetically diverse reductive dehalogenase-homologous genes in deep subseafloor sedimentary metagenomes.</title>
        <authorList>
            <person name="Kawai M."/>
            <person name="Futagami T."/>
            <person name="Toyoda A."/>
            <person name="Takaki Y."/>
            <person name="Nishi S."/>
            <person name="Hori S."/>
            <person name="Arai W."/>
            <person name="Tsubouchi T."/>
            <person name="Morono Y."/>
            <person name="Uchiyama I."/>
            <person name="Ito T."/>
            <person name="Fujiyama A."/>
            <person name="Inagaki F."/>
            <person name="Takami H."/>
        </authorList>
    </citation>
    <scope>NUCLEOTIDE SEQUENCE</scope>
    <source>
        <strain evidence="6">Expedition CK06-06</strain>
    </source>
</reference>
<keyword evidence="1" id="KW-0547">Nucleotide-binding</keyword>
<evidence type="ECO:0000259" key="4">
    <source>
        <dbReference type="Pfam" id="PF00437"/>
    </source>
</evidence>
<dbReference type="PANTHER" id="PTHR30258">
    <property type="entry name" value="TYPE II SECRETION SYSTEM PROTEIN GSPE-RELATED"/>
    <property type="match status" value="1"/>
</dbReference>
<dbReference type="Pfam" id="PF00437">
    <property type="entry name" value="T2SSE"/>
    <property type="match status" value="1"/>
</dbReference>
<keyword evidence="2" id="KW-0067">ATP-binding</keyword>
<sequence length="462" mass="51181">SGIEHTFDMLAQRDDGFTTYNIAICTTTGGNSEKEAATVFSFANRAYDADIQERVLIAIPGLGEEAKALAQKQRVKVIDGSRIESLLDLKSLTPTPPVKLSEPFKFETKEQLVKSLANLGYKVEEKAKVRGRSGVEYTFDILAYADIDQVGHSLGVDFLSGEREISLEQVALFDTKAYEVGIDDKVIVVSLQLSPEAQQFAQHQRIKVLEPGQKLPSQPTLTKEKPAPPEEKPTKVEKSEAPDTKPQLKQLKHTTQPEALQLIPEVMARRYNAMPLAISGNTLQVAMADPTDIFALEAFSALSRMRIKPIAANAKEVRESIDFNYKGYGEIEKQISRISIPGEATEERLAISADTDAPLAQALNLIIEEAVKARSSDIHIEPEEDRLRVRYRIDGTLQDMMSLPLNIHLALVSRIKILADMNIADRHRPQDGQFSTEAKGRQIDVRVATAPTVNGEMAELRL</sequence>
<dbReference type="GO" id="GO:0005524">
    <property type="term" value="F:ATP binding"/>
    <property type="evidence" value="ECO:0007669"/>
    <property type="project" value="UniProtKB-KW"/>
</dbReference>
<proteinExistence type="predicted"/>